<dbReference type="PANTHER" id="PTHR34136">
    <property type="match status" value="1"/>
</dbReference>
<dbReference type="AlphaFoldDB" id="A0A1S7P137"/>
<evidence type="ECO:0000256" key="1">
    <source>
        <dbReference type="ARBA" id="ARBA00022676"/>
    </source>
</evidence>
<dbReference type="InterPro" id="IPR004629">
    <property type="entry name" value="WecG_TagA_CpsF"/>
</dbReference>
<organism evidence="3 4">
    <name type="scientific">Agrobacterium tumefaciens str. Kerr 14</name>
    <dbReference type="NCBI Taxonomy" id="1183424"/>
    <lineage>
        <taxon>Bacteria</taxon>
        <taxon>Pseudomonadati</taxon>
        <taxon>Pseudomonadota</taxon>
        <taxon>Alphaproteobacteria</taxon>
        <taxon>Hyphomicrobiales</taxon>
        <taxon>Rhizobiaceae</taxon>
        <taxon>Rhizobium/Agrobacterium group</taxon>
        <taxon>Agrobacterium</taxon>
        <taxon>Agrobacterium tumefaciens complex</taxon>
    </lineage>
</organism>
<dbReference type="EC" id="2.4.1.187" evidence="3"/>
<dbReference type="NCBIfam" id="TIGR00696">
    <property type="entry name" value="wecG_tagA_cpsF"/>
    <property type="match status" value="1"/>
</dbReference>
<dbReference type="EMBL" id="FBWC01000007">
    <property type="protein sequence ID" value="CUX14437.1"/>
    <property type="molecule type" value="Genomic_DNA"/>
</dbReference>
<keyword evidence="2 3" id="KW-0808">Transferase</keyword>
<keyword evidence="1 3" id="KW-0328">Glycosyltransferase</keyword>
<name>A0A1S7P137_AGRTU</name>
<protein>
    <submittedName>
        <fullName evidence="3">UDP-N-acetyl-D-mannosaminuronic acid transferase</fullName>
        <ecNumber evidence="3">2.4.1.187</ecNumber>
    </submittedName>
</protein>
<proteinExistence type="predicted"/>
<gene>
    <name evidence="3" type="ORF">AGR4C_Cc150074</name>
</gene>
<dbReference type="PANTHER" id="PTHR34136:SF1">
    <property type="entry name" value="UDP-N-ACETYL-D-MANNOSAMINURONIC ACID TRANSFERASE"/>
    <property type="match status" value="1"/>
</dbReference>
<evidence type="ECO:0000256" key="2">
    <source>
        <dbReference type="ARBA" id="ARBA00022679"/>
    </source>
</evidence>
<evidence type="ECO:0000313" key="3">
    <source>
        <dbReference type="EMBL" id="CUX14437.1"/>
    </source>
</evidence>
<dbReference type="Proteomes" id="UP000191897">
    <property type="component" value="Unassembled WGS sequence"/>
</dbReference>
<reference evidence="3 4" key="1">
    <citation type="submission" date="2016-01" db="EMBL/GenBank/DDBJ databases">
        <authorList>
            <person name="Oliw E.H."/>
        </authorList>
    </citation>
    <scope>NUCLEOTIDE SEQUENCE [LARGE SCALE GENOMIC DNA]</scope>
    <source>
        <strain evidence="3 4">Kerr 14</strain>
    </source>
</reference>
<dbReference type="Pfam" id="PF03808">
    <property type="entry name" value="Glyco_tran_WecG"/>
    <property type="match status" value="1"/>
</dbReference>
<evidence type="ECO:0000313" key="4">
    <source>
        <dbReference type="Proteomes" id="UP000191897"/>
    </source>
</evidence>
<accession>A0A1S7P137</accession>
<dbReference type="GO" id="GO:0047244">
    <property type="term" value="F:N-acetylglucosaminyldiphosphoundecaprenol N-acetyl-beta-D-mannosaminyltransferase activity"/>
    <property type="evidence" value="ECO:0007669"/>
    <property type="project" value="UniProtKB-EC"/>
</dbReference>
<sequence length="290" mass="32599">MHKREYNNETMPILDTGQIMTGREMPDAEGTGQVWPVIPLAALPITDATIDETARDFILRATTARAAGARPFYSTSANGQVIALCHHDREFDAMLRQADQIHADGMSLVIFSRKFCPRALRERVATTDLVHAVAKRAEETGSRFYFLGGSEEVNRAAVEEMQRLYPRLVFSGRRNGYFSRAEEETILADIAASGTDILWVGFGIPLEQRFVSRNLDRLSGIAVIKTCGGLFDFIAGKNSRAPQWMQDMGLEWLYRAMLEPKRLGKRYLLTNPIAIYSLLKYRFGASGQNR</sequence>
<dbReference type="CDD" id="cd06533">
    <property type="entry name" value="Glyco_transf_WecG_TagA"/>
    <property type="match status" value="1"/>
</dbReference>